<dbReference type="Gene3D" id="3.40.50.300">
    <property type="entry name" value="P-loop containing nucleotide triphosphate hydrolases"/>
    <property type="match status" value="1"/>
</dbReference>
<dbReference type="InterPro" id="IPR027417">
    <property type="entry name" value="P-loop_NTPase"/>
</dbReference>
<dbReference type="GO" id="GO:0005524">
    <property type="term" value="F:ATP binding"/>
    <property type="evidence" value="ECO:0007669"/>
    <property type="project" value="UniProtKB-KW"/>
</dbReference>
<dbReference type="GO" id="GO:0005886">
    <property type="term" value="C:plasma membrane"/>
    <property type="evidence" value="ECO:0007669"/>
    <property type="project" value="TreeGrafter"/>
</dbReference>
<keyword evidence="2" id="KW-0547">Nucleotide-binding</keyword>
<evidence type="ECO:0000256" key="2">
    <source>
        <dbReference type="ARBA" id="ARBA00022741"/>
    </source>
</evidence>
<dbReference type="Pfam" id="PF00437">
    <property type="entry name" value="T2SSE"/>
    <property type="match status" value="1"/>
</dbReference>
<dbReference type="InterPro" id="IPR037257">
    <property type="entry name" value="T2SS_E_N_sf"/>
</dbReference>
<dbReference type="Gene3D" id="3.30.300.160">
    <property type="entry name" value="Type II secretion system, protein E, N-terminal domain"/>
    <property type="match status" value="1"/>
</dbReference>
<accession>A0AAE3W8I4</accession>
<dbReference type="Pfam" id="PF05157">
    <property type="entry name" value="MshEN"/>
    <property type="match status" value="1"/>
</dbReference>
<dbReference type="Proteomes" id="UP001240236">
    <property type="component" value="Unassembled WGS sequence"/>
</dbReference>
<dbReference type="InterPro" id="IPR001482">
    <property type="entry name" value="T2SS/T4SS_dom"/>
</dbReference>
<reference evidence="5 6" key="1">
    <citation type="submission" date="2023-07" db="EMBL/GenBank/DDBJ databases">
        <title>Sequencing the genomes of 1000 actinobacteria strains.</title>
        <authorList>
            <person name="Klenk H.-P."/>
        </authorList>
    </citation>
    <scope>NUCLEOTIDE SEQUENCE [LARGE SCALE GENOMIC DNA]</scope>
    <source>
        <strain evidence="5 6">DSM 44709</strain>
    </source>
</reference>
<dbReference type="GO" id="GO:0016887">
    <property type="term" value="F:ATP hydrolysis activity"/>
    <property type="evidence" value="ECO:0007669"/>
    <property type="project" value="TreeGrafter"/>
</dbReference>
<evidence type="ECO:0000313" key="5">
    <source>
        <dbReference type="EMBL" id="MDQ0370462.1"/>
    </source>
</evidence>
<dbReference type="FunFam" id="3.30.450.90:FF:000001">
    <property type="entry name" value="Type II secretion system ATPase GspE"/>
    <property type="match status" value="1"/>
</dbReference>
<dbReference type="PROSITE" id="PS00662">
    <property type="entry name" value="T2SP_E"/>
    <property type="match status" value="1"/>
</dbReference>
<dbReference type="SUPFAM" id="SSF160246">
    <property type="entry name" value="EspE N-terminal domain-like"/>
    <property type="match status" value="1"/>
</dbReference>
<evidence type="ECO:0000259" key="4">
    <source>
        <dbReference type="PROSITE" id="PS00662"/>
    </source>
</evidence>
<name>A0AAE3W8I4_9ACTN</name>
<dbReference type="PANTHER" id="PTHR30258:SF1">
    <property type="entry name" value="PROTEIN TRANSPORT PROTEIN HOFB HOMOLOG"/>
    <property type="match status" value="1"/>
</dbReference>
<protein>
    <submittedName>
        <fullName evidence="5">Type IV pilus assembly protein PilB</fullName>
    </submittedName>
</protein>
<evidence type="ECO:0000256" key="1">
    <source>
        <dbReference type="ARBA" id="ARBA00006611"/>
    </source>
</evidence>
<feature type="domain" description="Bacterial type II secretion system protein E" evidence="4">
    <location>
        <begin position="374"/>
        <end position="388"/>
    </location>
</feature>
<dbReference type="AlphaFoldDB" id="A0AAE3W8I4"/>
<dbReference type="InterPro" id="IPR003593">
    <property type="entry name" value="AAA+_ATPase"/>
</dbReference>
<sequence>MDQTFRPLMDALKRRGVDPQMVDYAAEEAERSGRSMRAVLINDQIVTEQELTAAAADAYGVQTVDLVGYPIEQAALQKIPLSLVQRHRVIGITIEGNELTVGVTDPADVVALDDVRAATGMVIRPVVVARTEVRKIIEKLQREESDLGDMAETLRVEQPSAMTAVTQGDEDAPIVRYVNSLLEQAIQNRASDLHLEPTETDLRVRYRIDGVLHEVDTVPQAVQSALISRLKIMSNVDITERRIPQNGRITMQLNNRKVDLRAATLPTVWGEKIVLRVLDTGGINLDLAGFGFTEDNYERFSASFAKPHGMLLVTGPTGSGKSTTLYATLAKISKPTVNIITVEDPVEYRLPGINQVQVNAKAGLTFAAVLPAILRSDPDVVLIGEIRDGTTAQFAVEAALTGHLVLSTLHTNDAPSAIVRLTEMGIEPFLVGSSVDCVLAQRLARRLCDWCKTEYYPPDAELEAARWPFDQWDPPAQLWKPVGCRSCAGTGYKGRLAVHEVMPVTEEIEKLAVARAPASDIHAVAQAQGMFDLRIDGLLKAANGQTSISEVLRVAI</sequence>
<dbReference type="RefSeq" id="WP_307246447.1">
    <property type="nucleotide sequence ID" value="NZ_JAUSUZ010000001.1"/>
</dbReference>
<dbReference type="CDD" id="cd01129">
    <property type="entry name" value="PulE-GspE-like"/>
    <property type="match status" value="1"/>
</dbReference>
<comment type="similarity">
    <text evidence="1">Belongs to the GSP E family.</text>
</comment>
<comment type="caution">
    <text evidence="5">The sequence shown here is derived from an EMBL/GenBank/DDBJ whole genome shotgun (WGS) entry which is preliminary data.</text>
</comment>
<gene>
    <name evidence="5" type="ORF">J2S42_007131</name>
</gene>
<dbReference type="FunFam" id="3.40.50.300:FF:000398">
    <property type="entry name" value="Type IV pilus assembly ATPase PilB"/>
    <property type="match status" value="1"/>
</dbReference>
<dbReference type="EMBL" id="JAUSUZ010000001">
    <property type="protein sequence ID" value="MDQ0370462.1"/>
    <property type="molecule type" value="Genomic_DNA"/>
</dbReference>
<keyword evidence="6" id="KW-1185">Reference proteome</keyword>
<dbReference type="InterPro" id="IPR007831">
    <property type="entry name" value="T2SS_GspE_N"/>
</dbReference>
<organism evidence="5 6">
    <name type="scientific">Catenuloplanes indicus</name>
    <dbReference type="NCBI Taxonomy" id="137267"/>
    <lineage>
        <taxon>Bacteria</taxon>
        <taxon>Bacillati</taxon>
        <taxon>Actinomycetota</taxon>
        <taxon>Actinomycetes</taxon>
        <taxon>Micromonosporales</taxon>
        <taxon>Micromonosporaceae</taxon>
        <taxon>Catenuloplanes</taxon>
    </lineage>
</organism>
<dbReference type="SUPFAM" id="SSF52540">
    <property type="entry name" value="P-loop containing nucleoside triphosphate hydrolases"/>
    <property type="match status" value="1"/>
</dbReference>
<keyword evidence="3" id="KW-0067">ATP-binding</keyword>
<dbReference type="SMART" id="SM00382">
    <property type="entry name" value="AAA"/>
    <property type="match status" value="1"/>
</dbReference>
<evidence type="ECO:0000256" key="3">
    <source>
        <dbReference type="ARBA" id="ARBA00022840"/>
    </source>
</evidence>
<evidence type="ECO:0000313" key="6">
    <source>
        <dbReference type="Proteomes" id="UP001240236"/>
    </source>
</evidence>
<dbReference type="Gene3D" id="3.30.450.90">
    <property type="match status" value="1"/>
</dbReference>
<dbReference type="PANTHER" id="PTHR30258">
    <property type="entry name" value="TYPE II SECRETION SYSTEM PROTEIN GSPE-RELATED"/>
    <property type="match status" value="1"/>
</dbReference>
<proteinExistence type="inferred from homology"/>